<dbReference type="OrthoDB" id="6310938at2"/>
<evidence type="ECO:0000313" key="2">
    <source>
        <dbReference type="Proteomes" id="UP000032266"/>
    </source>
</evidence>
<sequence length="229" mass="24965">MSIEISASIQAQSLNSTSGNAVESPVSSEIHQHPEVAASTDEFEIRKSPYPSGMFWKDSAQVSADGFALGEAIGIQLQDDSPANKLGARIGRAMAAIEEESPGLSQARWGFSVDEDGELMLTNAESLTTDQQQLILDKLNKFGAARAASIFADDMVAFLEADRGSDGYSNNIGQYDLTRSNFAEIIDLKEHYQYGFNETLGGFGMEGMEQIADQLSRKAESTYLFTYQF</sequence>
<dbReference type="KEGG" id="gsn:YC6258_03727"/>
<dbReference type="RefSeq" id="WP_044617958.1">
    <property type="nucleotide sequence ID" value="NZ_CP007142.1"/>
</dbReference>
<organism evidence="1 2">
    <name type="scientific">Gynuella sunshinyii YC6258</name>
    <dbReference type="NCBI Taxonomy" id="1445510"/>
    <lineage>
        <taxon>Bacteria</taxon>
        <taxon>Pseudomonadati</taxon>
        <taxon>Pseudomonadota</taxon>
        <taxon>Gammaproteobacteria</taxon>
        <taxon>Oceanospirillales</taxon>
        <taxon>Saccharospirillaceae</taxon>
        <taxon>Gynuella</taxon>
    </lineage>
</organism>
<keyword evidence="2" id="KW-1185">Reference proteome</keyword>
<name>A0A0C5VQV3_9GAMM</name>
<protein>
    <submittedName>
        <fullName evidence="1">Uncharacterized protein</fullName>
    </submittedName>
</protein>
<dbReference type="HOGENOM" id="CLU_1208390_0_0_6"/>
<accession>A0A0C5VQV3</accession>
<reference evidence="1 2" key="1">
    <citation type="submission" date="2014-01" db="EMBL/GenBank/DDBJ databases">
        <title>Full genme sequencing of cellulolytic bacterium Gynuella sunshinyii YC6258T gen. nov., sp. nov.</title>
        <authorList>
            <person name="Khan H."/>
            <person name="Chung E.J."/>
            <person name="Chung Y.R."/>
        </authorList>
    </citation>
    <scope>NUCLEOTIDE SEQUENCE [LARGE SCALE GENOMIC DNA]</scope>
    <source>
        <strain evidence="1 2">YC6258</strain>
    </source>
</reference>
<dbReference type="Proteomes" id="UP000032266">
    <property type="component" value="Chromosome"/>
</dbReference>
<evidence type="ECO:0000313" key="1">
    <source>
        <dbReference type="EMBL" id="AJQ95763.1"/>
    </source>
</evidence>
<proteinExistence type="predicted"/>
<dbReference type="AlphaFoldDB" id="A0A0C5VQV3"/>
<gene>
    <name evidence="1" type="ORF">YC6258_03727</name>
</gene>
<dbReference type="EMBL" id="CP007142">
    <property type="protein sequence ID" value="AJQ95763.1"/>
    <property type="molecule type" value="Genomic_DNA"/>
</dbReference>